<dbReference type="InterPro" id="IPR036402">
    <property type="entry name" value="EF-Ts_dimer_sf"/>
</dbReference>
<dbReference type="HAMAP" id="MF_00050">
    <property type="entry name" value="EF_Ts"/>
    <property type="match status" value="1"/>
</dbReference>
<evidence type="ECO:0000256" key="5">
    <source>
        <dbReference type="ARBA" id="ARBA00025453"/>
    </source>
</evidence>
<dbReference type="PANTHER" id="PTHR11741:SF0">
    <property type="entry name" value="ELONGATION FACTOR TS, MITOCHONDRIAL"/>
    <property type="match status" value="1"/>
</dbReference>
<reference evidence="8 9" key="1">
    <citation type="submission" date="2019-04" db="EMBL/GenBank/DDBJ databases">
        <title>Genome sequencing of Clostridium botulinum Groups I-IV and Clostridium butyricum.</title>
        <authorList>
            <person name="Brunt J."/>
            <person name="Van Vliet A.H.M."/>
            <person name="Stringer S.C."/>
            <person name="Carter A.T."/>
            <person name="Peck M.W."/>
        </authorList>
    </citation>
    <scope>NUCLEOTIDE SEQUENCE [LARGE SCALE GENOMIC DNA]</scope>
    <source>
        <strain evidence="8 9">Colworth BL30</strain>
    </source>
</reference>
<proteinExistence type="inferred from homology"/>
<comment type="subcellular location">
    <subcellularLocation>
        <location evidence="6">Cytoplasm</location>
    </subcellularLocation>
</comment>
<comment type="function">
    <text evidence="5 6">Associates with the EF-Tu.GDP complex and induces the exchange of GDP to GTP. It remains bound to the aminoacyl-tRNA.EF-Tu.GTP complex up to the GTP hydrolysis stage on the ribosome.</text>
</comment>
<dbReference type="PROSITE" id="PS01126">
    <property type="entry name" value="EF_TS_1"/>
    <property type="match status" value="1"/>
</dbReference>
<dbReference type="GO" id="GO:0005737">
    <property type="term" value="C:cytoplasm"/>
    <property type="evidence" value="ECO:0007669"/>
    <property type="project" value="UniProtKB-SubCell"/>
</dbReference>
<keyword evidence="4 6" id="KW-0648">Protein biosynthesis</keyword>
<dbReference type="InterPro" id="IPR009060">
    <property type="entry name" value="UBA-like_sf"/>
</dbReference>
<evidence type="ECO:0000313" key="9">
    <source>
        <dbReference type="Proteomes" id="UP000480039"/>
    </source>
</evidence>
<sequence>MISAKMVKDLREKTGAGMMDCKKALTECDGDLEKAVEVLREKGLAAAAKKSGRVAAEGIVSTYISEDMKNGSIVEFNCETDFVSVNELFVELANNLSKQAAFSNVSTAEELLEEKYIADESKLVKDVITELIAKLGENMNLRRIAKLSVDKGVIKSYIHGGGRIGVLVKLACEKEDAKLAEIAKDVAMQVAATNPLFLNRDGVDTDTLEKEKEIYRVQALNEGKPEKVVEKMVMGRINKYYKENCLVEQLWVKNGDYTITKYLQEQSKEIGADITVEAFVRYEKGEGIEKKEEDFAEEVQRQMNQGK</sequence>
<evidence type="ECO:0000259" key="7">
    <source>
        <dbReference type="Pfam" id="PF00889"/>
    </source>
</evidence>
<dbReference type="GO" id="GO:0003746">
    <property type="term" value="F:translation elongation factor activity"/>
    <property type="evidence" value="ECO:0007669"/>
    <property type="project" value="UniProtKB-UniRule"/>
</dbReference>
<dbReference type="Gene3D" id="1.10.8.10">
    <property type="entry name" value="DNA helicase RuvA subunit, C-terminal domain"/>
    <property type="match status" value="1"/>
</dbReference>
<keyword evidence="3 6" id="KW-0251">Elongation factor</keyword>
<evidence type="ECO:0000313" key="8">
    <source>
        <dbReference type="EMBL" id="NFJ09681.1"/>
    </source>
</evidence>
<gene>
    <name evidence="6" type="primary">tsf</name>
    <name evidence="8" type="ORF">FC871_14590</name>
</gene>
<keyword evidence="6" id="KW-0963">Cytoplasm</keyword>
<dbReference type="Proteomes" id="UP000480039">
    <property type="component" value="Unassembled WGS sequence"/>
</dbReference>
<dbReference type="Pfam" id="PF00889">
    <property type="entry name" value="EF_TS"/>
    <property type="match status" value="1"/>
</dbReference>
<name>A0A846J935_CLOBO</name>
<evidence type="ECO:0000256" key="4">
    <source>
        <dbReference type="ARBA" id="ARBA00022917"/>
    </source>
</evidence>
<evidence type="ECO:0000256" key="3">
    <source>
        <dbReference type="ARBA" id="ARBA00022768"/>
    </source>
</evidence>
<comment type="caution">
    <text evidence="8">The sequence shown here is derived from an EMBL/GenBank/DDBJ whole genome shotgun (WGS) entry which is preliminary data.</text>
</comment>
<feature type="domain" description="Translation elongation factor EFTs/EF1B dimerisation" evidence="7">
    <location>
        <begin position="71"/>
        <end position="286"/>
    </location>
</feature>
<dbReference type="NCBIfam" id="TIGR00116">
    <property type="entry name" value="tsf"/>
    <property type="match status" value="1"/>
</dbReference>
<dbReference type="Gene3D" id="3.30.479.20">
    <property type="entry name" value="Elongation factor Ts, dimerisation domain"/>
    <property type="match status" value="2"/>
</dbReference>
<protein>
    <recommendedName>
        <fullName evidence="2 6">Elongation factor Ts</fullName>
        <shortName evidence="6">EF-Ts</shortName>
    </recommendedName>
</protein>
<dbReference type="SMR" id="A0A846J935"/>
<dbReference type="EMBL" id="SWQE01000008">
    <property type="protein sequence ID" value="NFJ09681.1"/>
    <property type="molecule type" value="Genomic_DNA"/>
</dbReference>
<dbReference type="AlphaFoldDB" id="A0A846J935"/>
<dbReference type="FunFam" id="1.10.8.10:FF:000001">
    <property type="entry name" value="Elongation factor Ts"/>
    <property type="match status" value="1"/>
</dbReference>
<dbReference type="CDD" id="cd14275">
    <property type="entry name" value="UBA_EF-Ts"/>
    <property type="match status" value="1"/>
</dbReference>
<dbReference type="SUPFAM" id="SSF54713">
    <property type="entry name" value="Elongation factor Ts (EF-Ts), dimerisation domain"/>
    <property type="match status" value="2"/>
</dbReference>
<dbReference type="FunFam" id="1.10.286.20:FF:000001">
    <property type="entry name" value="Elongation factor Ts"/>
    <property type="match status" value="1"/>
</dbReference>
<dbReference type="InterPro" id="IPR014039">
    <property type="entry name" value="Transl_elong_EFTs/EF1B_dimer"/>
</dbReference>
<dbReference type="InterPro" id="IPR001816">
    <property type="entry name" value="Transl_elong_EFTs/EF1B"/>
</dbReference>
<dbReference type="SUPFAM" id="SSF46934">
    <property type="entry name" value="UBA-like"/>
    <property type="match status" value="1"/>
</dbReference>
<feature type="region of interest" description="Involved in Mg(2+) ion dislocation from EF-Tu" evidence="6">
    <location>
        <begin position="80"/>
        <end position="83"/>
    </location>
</feature>
<dbReference type="InterPro" id="IPR018101">
    <property type="entry name" value="Transl_elong_Ts_CS"/>
</dbReference>
<comment type="similarity">
    <text evidence="1 6">Belongs to the EF-Ts family.</text>
</comment>
<evidence type="ECO:0000256" key="6">
    <source>
        <dbReference type="HAMAP-Rule" id="MF_00050"/>
    </source>
</evidence>
<evidence type="ECO:0000256" key="2">
    <source>
        <dbReference type="ARBA" id="ARBA00016956"/>
    </source>
</evidence>
<dbReference type="Gene3D" id="1.10.286.20">
    <property type="match status" value="1"/>
</dbReference>
<organism evidence="8 9">
    <name type="scientific">Clostridium botulinum</name>
    <dbReference type="NCBI Taxonomy" id="1491"/>
    <lineage>
        <taxon>Bacteria</taxon>
        <taxon>Bacillati</taxon>
        <taxon>Bacillota</taxon>
        <taxon>Clostridia</taxon>
        <taxon>Eubacteriales</taxon>
        <taxon>Clostridiaceae</taxon>
        <taxon>Clostridium</taxon>
    </lineage>
</organism>
<accession>A0A846J935</accession>
<dbReference type="PANTHER" id="PTHR11741">
    <property type="entry name" value="ELONGATION FACTOR TS"/>
    <property type="match status" value="1"/>
</dbReference>
<evidence type="ECO:0000256" key="1">
    <source>
        <dbReference type="ARBA" id="ARBA00005532"/>
    </source>
</evidence>